<dbReference type="GO" id="GO:0004019">
    <property type="term" value="F:adenylosuccinate synthase activity"/>
    <property type="evidence" value="ECO:0007669"/>
    <property type="project" value="InterPro"/>
</dbReference>
<gene>
    <name evidence="1" type="ORF">DF3PB_5510001</name>
</gene>
<dbReference type="InterPro" id="IPR027417">
    <property type="entry name" value="P-loop_NTPase"/>
</dbReference>
<reference evidence="1" key="1">
    <citation type="submission" date="2018-07" db="EMBL/GenBank/DDBJ databases">
        <authorList>
            <person name="Quirk P.G."/>
            <person name="Krulwich T.A."/>
        </authorList>
    </citation>
    <scope>NUCLEOTIDE SEQUENCE</scope>
</reference>
<accession>A0A380TJ14</accession>
<proteinExistence type="predicted"/>
<evidence type="ECO:0000313" key="1">
    <source>
        <dbReference type="EMBL" id="SUS07997.1"/>
    </source>
</evidence>
<dbReference type="GO" id="GO:0006164">
    <property type="term" value="P:purine nucleotide biosynthetic process"/>
    <property type="evidence" value="ECO:0007669"/>
    <property type="project" value="InterPro"/>
</dbReference>
<protein>
    <recommendedName>
        <fullName evidence="2">Adenylosuccinate synthase</fullName>
    </recommendedName>
</protein>
<dbReference type="AlphaFoldDB" id="A0A380TJ14"/>
<dbReference type="InterPro" id="IPR042111">
    <property type="entry name" value="Adenylosuccinate_synth_dom3"/>
</dbReference>
<dbReference type="InterPro" id="IPR001114">
    <property type="entry name" value="Adenylosuccinate_synthetase"/>
</dbReference>
<organism evidence="1">
    <name type="scientific">metagenome</name>
    <dbReference type="NCBI Taxonomy" id="256318"/>
    <lineage>
        <taxon>unclassified sequences</taxon>
        <taxon>metagenomes</taxon>
    </lineage>
</organism>
<sequence length="57" mass="6535">MQGWTDSTRGARSWAHLPATAVKYIRRIEEMIEAPVHLLSTSPERDDTIMVHDPFVD</sequence>
<dbReference type="GO" id="GO:0000166">
    <property type="term" value="F:nucleotide binding"/>
    <property type="evidence" value="ECO:0007669"/>
    <property type="project" value="InterPro"/>
</dbReference>
<name>A0A380TJ14_9ZZZZ</name>
<dbReference type="Pfam" id="PF00709">
    <property type="entry name" value="Adenylsucc_synt"/>
    <property type="match status" value="1"/>
</dbReference>
<dbReference type="Gene3D" id="3.90.170.10">
    <property type="entry name" value="Adenylosuccinate Synthetase, subunit A, domain 3"/>
    <property type="match status" value="1"/>
</dbReference>
<dbReference type="SUPFAM" id="SSF52540">
    <property type="entry name" value="P-loop containing nucleoside triphosphate hydrolases"/>
    <property type="match status" value="1"/>
</dbReference>
<dbReference type="EMBL" id="UIDG01000503">
    <property type="protein sequence ID" value="SUS07997.1"/>
    <property type="molecule type" value="Genomic_DNA"/>
</dbReference>
<evidence type="ECO:0008006" key="2">
    <source>
        <dbReference type="Google" id="ProtNLM"/>
    </source>
</evidence>